<name>A0A7M2YWB3_9ACTN</name>
<dbReference type="InterPro" id="IPR037523">
    <property type="entry name" value="VOC_core"/>
</dbReference>
<dbReference type="Proteomes" id="UP000254134">
    <property type="component" value="Unassembled WGS sequence"/>
</dbReference>
<dbReference type="OrthoDB" id="9798430at2"/>
<dbReference type="InterPro" id="IPR052164">
    <property type="entry name" value="Anthracycline_SecMetBiosynth"/>
</dbReference>
<dbReference type="PANTHER" id="PTHR33993">
    <property type="entry name" value="GLYOXALASE-RELATED"/>
    <property type="match status" value="1"/>
</dbReference>
<dbReference type="InterPro" id="IPR029068">
    <property type="entry name" value="Glyas_Bleomycin-R_OHBP_Dase"/>
</dbReference>
<accession>A0A7M2YWB3</accession>
<gene>
    <name evidence="2" type="ORF">Gocc_2433</name>
</gene>
<evidence type="ECO:0000259" key="1">
    <source>
        <dbReference type="PROSITE" id="PS51819"/>
    </source>
</evidence>
<dbReference type="InterPro" id="IPR004360">
    <property type="entry name" value="Glyas_Fos-R_dOase_dom"/>
</dbReference>
<keyword evidence="2" id="KW-0456">Lyase</keyword>
<dbReference type="Pfam" id="PF00903">
    <property type="entry name" value="Glyoxalase"/>
    <property type="match status" value="1"/>
</dbReference>
<dbReference type="Gene3D" id="3.10.180.10">
    <property type="entry name" value="2,3-Dihydroxybiphenyl 1,2-Dioxygenase, domain 1"/>
    <property type="match status" value="1"/>
</dbReference>
<dbReference type="AlphaFoldDB" id="A0A7M2YWB3"/>
<dbReference type="SUPFAM" id="SSF54593">
    <property type="entry name" value="Glyoxalase/Bleomycin resistance protein/Dihydroxybiphenyl dioxygenase"/>
    <property type="match status" value="1"/>
</dbReference>
<dbReference type="RefSeq" id="WP_114796843.1">
    <property type="nucleotide sequence ID" value="NZ_QQZY01000006.1"/>
</dbReference>
<dbReference type="GO" id="GO:0016829">
    <property type="term" value="F:lyase activity"/>
    <property type="evidence" value="ECO:0007669"/>
    <property type="project" value="UniProtKB-KW"/>
</dbReference>
<reference evidence="2 3" key="1">
    <citation type="submission" date="2018-07" db="EMBL/GenBank/DDBJ databases">
        <title>High-quality-draft genome sequence of Gaiella occulta.</title>
        <authorList>
            <person name="Severino R."/>
            <person name="Froufe H.J.C."/>
            <person name="Rainey F.A."/>
            <person name="Barroso C."/>
            <person name="Albuquerque L."/>
            <person name="Lobo-Da-Cunha A."/>
            <person name="Da Costa M.S."/>
            <person name="Egas C."/>
        </authorList>
    </citation>
    <scope>NUCLEOTIDE SEQUENCE [LARGE SCALE GENOMIC DNA]</scope>
    <source>
        <strain evidence="2 3">F2-233</strain>
    </source>
</reference>
<proteinExistence type="predicted"/>
<reference evidence="3" key="2">
    <citation type="journal article" date="2019" name="MicrobiologyOpen">
        <title>High-quality draft genome sequence of Gaiella occulta isolated from a 150 meter deep mineral water borehole and comparison with the genome sequences of other deep-branching lineages of the phylum Actinobacteria.</title>
        <authorList>
            <person name="Severino R."/>
            <person name="Froufe H.J.C."/>
            <person name="Barroso C."/>
            <person name="Albuquerque L."/>
            <person name="Lobo-da-Cunha A."/>
            <person name="da Costa M.S."/>
            <person name="Egas C."/>
        </authorList>
    </citation>
    <scope>NUCLEOTIDE SEQUENCE [LARGE SCALE GENOMIC DNA]</scope>
    <source>
        <strain evidence="3">F2-233</strain>
    </source>
</reference>
<dbReference type="CDD" id="cd07247">
    <property type="entry name" value="SgaA_N_like"/>
    <property type="match status" value="1"/>
</dbReference>
<evidence type="ECO:0000313" key="3">
    <source>
        <dbReference type="Proteomes" id="UP000254134"/>
    </source>
</evidence>
<dbReference type="PROSITE" id="PS51819">
    <property type="entry name" value="VOC"/>
    <property type="match status" value="1"/>
</dbReference>
<comment type="caution">
    <text evidence="2">The sequence shown here is derived from an EMBL/GenBank/DDBJ whole genome shotgun (WGS) entry which is preliminary data.</text>
</comment>
<dbReference type="EMBL" id="QQZY01000006">
    <property type="protein sequence ID" value="RDI73869.1"/>
    <property type="molecule type" value="Genomic_DNA"/>
</dbReference>
<feature type="domain" description="VOC" evidence="1">
    <location>
        <begin position="4"/>
        <end position="114"/>
    </location>
</feature>
<sequence length="115" mass="12231">MANAVVHFEVVGRDLQKLKSFYGDLFGWKTQEIPEMGYAIVEKEGDGIAGGIGQTPDGGPGHVTFYVSTDDPQAILDRAQELGGTTIMPVTELPEVTIALFADPEGHAIGLVKGM</sequence>
<evidence type="ECO:0000313" key="2">
    <source>
        <dbReference type="EMBL" id="RDI73869.1"/>
    </source>
</evidence>
<protein>
    <submittedName>
        <fullName evidence="2">Putative enzyme related to lactoylglutathione lyase</fullName>
    </submittedName>
</protein>
<keyword evidence="3" id="KW-1185">Reference proteome</keyword>
<organism evidence="2 3">
    <name type="scientific">Gaiella occulta</name>
    <dbReference type="NCBI Taxonomy" id="1002870"/>
    <lineage>
        <taxon>Bacteria</taxon>
        <taxon>Bacillati</taxon>
        <taxon>Actinomycetota</taxon>
        <taxon>Thermoleophilia</taxon>
        <taxon>Gaiellales</taxon>
        <taxon>Gaiellaceae</taxon>
        <taxon>Gaiella</taxon>
    </lineage>
</organism>